<evidence type="ECO:0000313" key="2">
    <source>
        <dbReference type="Proteomes" id="UP000273143"/>
    </source>
</evidence>
<name>A0A3S9XCA2_9GAMM</name>
<reference evidence="2" key="1">
    <citation type="submission" date="2018-06" db="EMBL/GenBank/DDBJ databases">
        <title>Complete genome of Pseudomonas insecticola strain QZS01.</title>
        <authorList>
            <person name="Wang J."/>
            <person name="Su Q."/>
        </authorList>
    </citation>
    <scope>NUCLEOTIDE SEQUENCE [LARGE SCALE GENOMIC DNA]</scope>
    <source>
        <strain evidence="2">QZS01</strain>
    </source>
</reference>
<dbReference type="RefSeq" id="WP_127162107.1">
    <property type="nucleotide sequence ID" value="NZ_CP029822.1"/>
</dbReference>
<dbReference type="Proteomes" id="UP000273143">
    <property type="component" value="Chromosome"/>
</dbReference>
<sequence length="294" mass="34872">MKKQKEVDYYKVIPKYLHKDADALIDYVKYFPYQFPTECPFCGYRSFKQTSGTNTAGEPRFVCYSCKRNFSQLTGTYFAQMKQIELWPDFVALRLTGISLIKIKNILGMSMHAITNREKALQKMVKDLFPDLAEWWLPHHQWQDRRLTSQVEKEKQVFMSFLDTLLYQETLDCPTCGNVMKRLEASKHRPYFVCHRCKTSKNLLSNTELFRLDHVDLWHAYTNYLIKGESNLTIQDMLKISHICALNWRKRFIKQMTSMGLDELVFWINWQWGRRQGSIKGAEISKSRKNDQES</sequence>
<dbReference type="EMBL" id="CP029822">
    <property type="protein sequence ID" value="AZS49938.1"/>
    <property type="molecule type" value="Genomic_DNA"/>
</dbReference>
<proteinExistence type="predicted"/>
<evidence type="ECO:0000313" key="1">
    <source>
        <dbReference type="EMBL" id="AZS49938.1"/>
    </source>
</evidence>
<gene>
    <name evidence="1" type="ORF">DM558_03725</name>
</gene>
<dbReference type="AlphaFoldDB" id="A0A3S9XCA2"/>
<evidence type="ECO:0008006" key="3">
    <source>
        <dbReference type="Google" id="ProtNLM"/>
    </source>
</evidence>
<keyword evidence="2" id="KW-1185">Reference proteome</keyword>
<organism evidence="1 2">
    <name type="scientific">Entomomonas moraniae</name>
    <dbReference type="NCBI Taxonomy" id="2213226"/>
    <lineage>
        <taxon>Bacteria</taxon>
        <taxon>Pseudomonadati</taxon>
        <taxon>Pseudomonadota</taxon>
        <taxon>Gammaproteobacteria</taxon>
        <taxon>Pseudomonadales</taxon>
        <taxon>Pseudomonadaceae</taxon>
        <taxon>Entomomonas</taxon>
    </lineage>
</organism>
<accession>A0A3S9XCA2</accession>
<protein>
    <recommendedName>
        <fullName evidence="3">IS1 family transposase</fullName>
    </recommendedName>
</protein>
<dbReference type="KEGG" id="emo:DM558_03725"/>